<feature type="transmembrane region" description="Helical" evidence="2">
    <location>
        <begin position="50"/>
        <end position="71"/>
    </location>
</feature>
<reference evidence="3" key="1">
    <citation type="journal article" date="2023" name="Insect Mol. Biol.">
        <title>Genome sequencing provides insights into the evolution of gene families encoding plant cell wall-degrading enzymes in longhorned beetles.</title>
        <authorList>
            <person name="Shin N.R."/>
            <person name="Okamura Y."/>
            <person name="Kirsch R."/>
            <person name="Pauchet Y."/>
        </authorList>
    </citation>
    <scope>NUCLEOTIDE SEQUENCE</scope>
    <source>
        <strain evidence="3">MMC_N1</strain>
    </source>
</reference>
<feature type="transmembrane region" description="Helical" evidence="2">
    <location>
        <begin position="117"/>
        <end position="136"/>
    </location>
</feature>
<sequence length="754" mass="83453">MIHHRNLLRTNSDGEGFSAPIGNYLNDVDCGITALPWLTKCLNLEKCAKFGVFVTVLSLVGFFHGIVLNYFRGTSNIWSTHYNIPQNTVDWFIYTNEVFAGLLALCVAYWGNRIHRASWMGGLTMLLAVAAATLAVPEVHNPFSGNEIDDSIPGSNLCNASGSRSQTYLANIRNEFDIITFSILTVFQLIFAMATMSFITHGMTYIDDHISPKHSPGFIGLAMASNLVGKQIGIYCSWAPYVIDIDSIFVSPVWIVICILTFIIGLIIAMFPKVLPNVIMMKSVNSLLSLASGNCTLQEEENIDGFFKSLWRILKNKILLINIFSLVLIESALVNFSILQKDFYQSKYHVSKYSDSSGYSDPFVIQFTTNLLKHPMVAISVVTSGMVVSKIRPKAKYLVIWNMIVFGLVALFFSSTVFFNCANKIENEHSHTITIPFCSSHCGCNLDGAFQPVCVDKKTYFSPCLAGCKNFSPPHNMYSNCSCGQTVTEGSCDAENCKIILALSLANGIISSGLLATTVVSNMVINLRCVSNKDKPIALGLEYTCMGIIPYLPIRAIYYSISETFCEINGLKGCQFYSEYFPIFISIITIVLMLLASILAIALLFFIGDLELYKSKSFSSESDLEIVETMNNQIGDTANDVDSTAESGDGDVRQRFLRRDRQLSEVGNLPRRRSKEDRMNSYLSEGDLVPPLKIIKRADTSTSKNSGNSGLSTDSLKAIASVVGDDHDSDTFSEILENPQQSKNTQRNIVETEF</sequence>
<evidence type="ECO:0000256" key="1">
    <source>
        <dbReference type="ARBA" id="ARBA00023157"/>
    </source>
</evidence>
<feature type="transmembrane region" description="Helical" evidence="2">
    <location>
        <begin position="318"/>
        <end position="339"/>
    </location>
</feature>
<feature type="transmembrane region" description="Helical" evidence="2">
    <location>
        <begin position="218"/>
        <end position="241"/>
    </location>
</feature>
<dbReference type="PANTHER" id="PTHR11388:SF158">
    <property type="entry name" value="ORGANIC ANION TRANSPORTING POLYPEPTIDE 33EB"/>
    <property type="match status" value="1"/>
</dbReference>
<feature type="transmembrane region" description="Helical" evidence="2">
    <location>
        <begin position="499"/>
        <end position="525"/>
    </location>
</feature>
<evidence type="ECO:0000313" key="3">
    <source>
        <dbReference type="EMBL" id="KAJ8984534.1"/>
    </source>
</evidence>
<proteinExistence type="predicted"/>
<dbReference type="PANTHER" id="PTHR11388">
    <property type="entry name" value="ORGANIC ANION TRANSPORTER"/>
    <property type="match status" value="1"/>
</dbReference>
<feature type="transmembrane region" description="Helical" evidence="2">
    <location>
        <begin position="253"/>
        <end position="272"/>
    </location>
</feature>
<keyword evidence="1" id="KW-1015">Disulfide bond</keyword>
<feature type="transmembrane region" description="Helical" evidence="2">
    <location>
        <begin position="537"/>
        <end position="561"/>
    </location>
</feature>
<keyword evidence="2" id="KW-0472">Membrane</keyword>
<feature type="transmembrane region" description="Helical" evidence="2">
    <location>
        <begin position="400"/>
        <end position="419"/>
    </location>
</feature>
<keyword evidence="2" id="KW-0812">Transmembrane</keyword>
<dbReference type="SUPFAM" id="SSF103473">
    <property type="entry name" value="MFS general substrate transporter"/>
    <property type="match status" value="1"/>
</dbReference>
<evidence type="ECO:0000256" key="2">
    <source>
        <dbReference type="SAM" id="Phobius"/>
    </source>
</evidence>
<dbReference type="EMBL" id="JAPWTJ010000033">
    <property type="protein sequence ID" value="KAJ8984534.1"/>
    <property type="molecule type" value="Genomic_DNA"/>
</dbReference>
<accession>A0ABQ9K3T5</accession>
<keyword evidence="2" id="KW-1133">Transmembrane helix</keyword>
<comment type="caution">
    <text evidence="3">The sequence shown here is derived from an EMBL/GenBank/DDBJ whole genome shotgun (WGS) entry which is preliminary data.</text>
</comment>
<name>A0ABQ9K3T5_9CUCU</name>
<dbReference type="Pfam" id="PF03137">
    <property type="entry name" value="OATP"/>
    <property type="match status" value="1"/>
</dbReference>
<dbReference type="Gene3D" id="1.20.1250.20">
    <property type="entry name" value="MFS general substrate transporter like domains"/>
    <property type="match status" value="1"/>
</dbReference>
<protein>
    <submittedName>
        <fullName evidence="3">Uncharacterized protein</fullName>
    </submittedName>
</protein>
<evidence type="ECO:0000313" key="4">
    <source>
        <dbReference type="Proteomes" id="UP001162164"/>
    </source>
</evidence>
<dbReference type="InterPro" id="IPR036259">
    <property type="entry name" value="MFS_trans_sf"/>
</dbReference>
<dbReference type="Proteomes" id="UP001162164">
    <property type="component" value="Unassembled WGS sequence"/>
</dbReference>
<feature type="transmembrane region" description="Helical" evidence="2">
    <location>
        <begin position="91"/>
        <end position="110"/>
    </location>
</feature>
<gene>
    <name evidence="3" type="ORF">NQ317_011005</name>
</gene>
<keyword evidence="4" id="KW-1185">Reference proteome</keyword>
<feature type="transmembrane region" description="Helical" evidence="2">
    <location>
        <begin position="581"/>
        <end position="607"/>
    </location>
</feature>
<organism evidence="3 4">
    <name type="scientific">Molorchus minor</name>
    <dbReference type="NCBI Taxonomy" id="1323400"/>
    <lineage>
        <taxon>Eukaryota</taxon>
        <taxon>Metazoa</taxon>
        <taxon>Ecdysozoa</taxon>
        <taxon>Arthropoda</taxon>
        <taxon>Hexapoda</taxon>
        <taxon>Insecta</taxon>
        <taxon>Pterygota</taxon>
        <taxon>Neoptera</taxon>
        <taxon>Endopterygota</taxon>
        <taxon>Coleoptera</taxon>
        <taxon>Polyphaga</taxon>
        <taxon>Cucujiformia</taxon>
        <taxon>Chrysomeloidea</taxon>
        <taxon>Cerambycidae</taxon>
        <taxon>Lamiinae</taxon>
        <taxon>Monochamini</taxon>
        <taxon>Molorchus</taxon>
    </lineage>
</organism>
<feature type="transmembrane region" description="Helical" evidence="2">
    <location>
        <begin position="178"/>
        <end position="206"/>
    </location>
</feature>
<dbReference type="InterPro" id="IPR004156">
    <property type="entry name" value="OATP"/>
</dbReference>